<keyword evidence="3" id="KW-1185">Reference proteome</keyword>
<accession>A0ABN2SRX1</accession>
<feature type="compositionally biased region" description="Low complexity" evidence="1">
    <location>
        <begin position="137"/>
        <end position="153"/>
    </location>
</feature>
<name>A0ABN2SRX1_9ACTN</name>
<dbReference type="Proteomes" id="UP001499854">
    <property type="component" value="Unassembled WGS sequence"/>
</dbReference>
<reference evidence="2 3" key="1">
    <citation type="journal article" date="2019" name="Int. J. Syst. Evol. Microbiol.">
        <title>The Global Catalogue of Microorganisms (GCM) 10K type strain sequencing project: providing services to taxonomists for standard genome sequencing and annotation.</title>
        <authorList>
            <consortium name="The Broad Institute Genomics Platform"/>
            <consortium name="The Broad Institute Genome Sequencing Center for Infectious Disease"/>
            <person name="Wu L."/>
            <person name="Ma J."/>
        </authorList>
    </citation>
    <scope>NUCLEOTIDE SEQUENCE [LARGE SCALE GENOMIC DNA]</scope>
    <source>
        <strain evidence="2 3">JCM 16013</strain>
    </source>
</reference>
<gene>
    <name evidence="2" type="ORF">GCM10009838_63660</name>
</gene>
<feature type="compositionally biased region" description="Basic and acidic residues" evidence="1">
    <location>
        <begin position="38"/>
        <end position="50"/>
    </location>
</feature>
<protein>
    <submittedName>
        <fullName evidence="2">Uncharacterized protein</fullName>
    </submittedName>
</protein>
<feature type="compositionally biased region" description="Low complexity" evidence="1">
    <location>
        <begin position="57"/>
        <end position="69"/>
    </location>
</feature>
<feature type="region of interest" description="Disordered" evidence="1">
    <location>
        <begin position="1"/>
        <end position="153"/>
    </location>
</feature>
<sequence>MEISIPRGVYFPVTSDTGRQGRRAEPRAAPTTPRGPRPPKEAGAPRRVEVLPDTTLVRVDAAAQPATAPRPRDAGLPGAGGPAAADGQVRALMHPLPGNISPEFALPSNRDGVPGATSPDRAPLPHDQPPRASAYPLRTSRAAALSASVDGER</sequence>
<evidence type="ECO:0000256" key="1">
    <source>
        <dbReference type="SAM" id="MobiDB-lite"/>
    </source>
</evidence>
<dbReference type="EMBL" id="BAAAQM010000045">
    <property type="protein sequence ID" value="GAA1991418.1"/>
    <property type="molecule type" value="Genomic_DNA"/>
</dbReference>
<comment type="caution">
    <text evidence="2">The sequence shown here is derived from an EMBL/GenBank/DDBJ whole genome shotgun (WGS) entry which is preliminary data.</text>
</comment>
<evidence type="ECO:0000313" key="3">
    <source>
        <dbReference type="Proteomes" id="UP001499854"/>
    </source>
</evidence>
<evidence type="ECO:0000313" key="2">
    <source>
        <dbReference type="EMBL" id="GAA1991418.1"/>
    </source>
</evidence>
<proteinExistence type="predicted"/>
<organism evidence="2 3">
    <name type="scientific">Catenulispora subtropica</name>
    <dbReference type="NCBI Taxonomy" id="450798"/>
    <lineage>
        <taxon>Bacteria</taxon>
        <taxon>Bacillati</taxon>
        <taxon>Actinomycetota</taxon>
        <taxon>Actinomycetes</taxon>
        <taxon>Catenulisporales</taxon>
        <taxon>Catenulisporaceae</taxon>
        <taxon>Catenulispora</taxon>
    </lineage>
</organism>